<dbReference type="FunFam" id="1.20.58.60:FF:000392">
    <property type="entry name" value="Dystonin"/>
    <property type="match status" value="1"/>
</dbReference>
<dbReference type="SMART" id="SM00250">
    <property type="entry name" value="PLEC"/>
    <property type="match status" value="14"/>
</dbReference>
<sequence length="6495" mass="740437">MVISDDSTEIRVCMLKCKFPCMQLVDSSDLKVVKSCNQVLLFLFDRPDLIDMNTVAVQSNLANLEHAFFVAEKLGVARLLDPEDVDVSSPDEKSVITYVSSLYDAFPKVPEGGEGISANDVEVKWVEYQNMVNYLMQWIRHHVTIMSDRTFPNNPVELKALYNQYLQFKETEIPPKETDKSKIKRLYKLLEVWIEFGRIKLPQGYHPNDIEKEWGKLIIAMLEREKTLRPEVERLEMLQQIANRIQRDSRSCEDKLILARNALQSDTKRLESGLQFQHEAEIAGYLLESENLLRQQVIDAQILIDGKYYQADQLVQRVAKLRDELMAIRTECSSVYNKGHALTTEQTKLMISGITESLNSGFTTNLTPELNAAMTQGLTPTLTSSSLTSGLSSGLTSRLTPTITPTYTPGIPPRLIQSYVTGVDSGTLQTLKLMQIRKPLMKSAFVGQNLTEEEVNMKFVQDLLCWVEEMQVQLDRAEWGSDLPSVESHLENHKNVHKAIEEFESSLKEAKMSEIQMTAPLKLSYAEKLHKLESQYSKLLNTSRNQERHLDTLHNFVSRATRELIWLNEKEEEEVAYDWSDRNPNITRKKEYHAELMRELDQKEEVIKSVQEIAEQLLLENHPARLTIEAYRAAMQTQWSWILQLCHCVEQHLRENAAYFEFFSDAKEAMEYLKNLKDTIYRKYSCDRSSSLHRLEDLVQESMEEKEQLLQYKSTVAGLVGRAKAIIQLKPRNPDCILKTSIPIKAICDYRQIEITIYKDDECVLANNSHRAKWKVISPSGNEAMVPSVCFTVPPPNKEAIDTANRIEQQFQNVLALWHESHVNMKSVVSWHYLTNEIEAVQAGNVASIKTMLPGEHQQVLSNLQSRFDDFVEDSQESKIFTSSDTAQLEREVNVCKQYYQELLKSAEREEQEESIYNLYISEVRNIRLQLESCEERLIRQIRTPMERDDLHESVFRISEQEKLKKELDRLKDDLGVITDKCEEFFGQAAGSPSVPTLRSELNVVIQNMNQVYSMSSIYIDKLKTVNLVLKNTQGAESLVKLYETKLCEEEAVTADKNNIENLMGTLKQWRSEVDEKRQVFHALEDELQKAKMISDQMFKMHKERDLDFDWYKEKVDQLAERWQNIHSQIENRLRDLEGINKSLKYYKDTYNSLDTWIQQVEDTQRKIQEIHPENSKALAKQLNQHKMLVSEIEMKQSKIDECQKYSEQYSAAVKDYELQTMTYRAMVDSQQKSPVKRRRMQSSSDFIIQEFMDLRTRYTALVTLMTQYIKFAGDSLKRLEEEEILKNKEASVREAYSDLMAQQNSTVDENRKLMGKVKTLEDALEDMKKQKFQVEQELSKVREAAEKEWKKQQKDMEEICLQKTKAEQEAKQCHIDLENIEKEKADAQQELECIRQLIFQAETQRSILEENLRAFRNQVEESTFTRRNLEEHLRRKDTNLHDLEQQKKTLMQELKKKTEGEEKLMKLIKQMEQDLEFKGNLSEIKLQEKEKTEARRKVVEGRYSVTRETSLPTFMAGQGSQCRTDSEITDFQKKQEAKKVEELKQKIDELTLANKKADKTIKDLKYELNEIELQKSSTEEKYRLLKEKLDKVNSELKCLKIKLEEKDQVEQGYLQQLKELDKQLHRTTGKAEEVMQEAIDLKKIKMNYQEELKSVQQEKMQLKREVEELTRSQTKTEITIKHLNSQISSLQKEKLAAEHRTQSCKGEANNLQEQYKKIQEQLLQKTKVEKENQQEIQMLKNDLAKSNQVSETLKQKIEDLNKWNTETKLLMKKIQSESEKMALEKQSIQRKNEALKALADGFKEQLRTTNEQLHKQTIIEQEFICKIKSLEVDLAKTKDLASEYKQKCDKQSASTLTIDREVKNLNAQMNALTMEKRVNEQKIQLQQAHIQELSSKLKKLQDELHQKTLDEQTAHKKMILFQEESIKFKHSAEEFRKKVEKLLESHSITEKDISGIKLECVALQQEKHMAEENIMLYKIQMEDLQERLKKCHEQLQQGKQAEMDYHQKCRKLEEELEVQKRTVESLKQKMDLQVKESEHRFLLFQNEVQQNNKLQDSGYTLSCERRGNDFNYMTDTTAREFEQLLPHAKPSSPLLRQKQETSGFKSDQIEENTFYMSADDAIPREVQFQMSRINQSLEEDASPQSFAEFVSQTSTQFQITFDKANQIFGTSERDKLRNRNLHSSRQTIRHGEDMKHELGVVKLHPLEIVKNKQYDMHVEVTTLNQENDKTFGNEERMFEGYKTSEGLRREDFAKMSSFLGEEILKTVDDTTQLDYFTEEYDDIKFQGLRHDVTARQLTEVKLLDRLTVEQLRSGQKTIDEVQKSLEKFLTKPTAIAGLYLESSKEVLSFALAAKRRIIGKALALAFLEAQAATGFIIDPTTGQKFPVNDSVVRGLADNEFKSRLLEAEKAVLGYCCSGKVISVYQAMEARLLERQKDLKTGVQFNIEETLNQGRIGRALVNKYKEGLITANEFGDILVSRSQSNKDLNSPIAGFWLSETNERITVLKASRKNLVDRVTAIRCLEAQKSMEEEKKEHIEKAGDLLKWVSNLSKTLSKEEGEKAEKTDLPKQQISLDEMSTKKEQIAEALQTTQSFLAKHSDKMTDEERNEMEKQVRSLQESYSLLSNEALKQLQEAQYVGDEKTEEKVNKVIAGVIDQTTGEVLSVFQSILKGFIDYDTGIRLLENQLILSGIISPELGVCYDLEEAKAHALIDEQTVLQLQELSNAKKLISESSLSNLPVVSALEQGLISEHLAIKILENQLSSGHLILPSTGENLTLQNAFHRNLISPTLYTKLLERQDTCKDLIDPNCAEKISLEQMVHRSIIHEETGLRLLPVKPQEKGRITFKCGRKITILRAAHEGLIDRETMFRLLGAQLMSGGVIDPDSGKRMTVEEAMRQGMIDQDTACGILTHQVQTGGILCPNSGQRLTVDEAVQCNLISSTSALLVLEAQRGFVGLIWPHTGEIFPISTSLHQEMITNELAFKILNDRQKIAALYIPETCEIVSLDKAAQSGIIDINTVSVLTNVTLPDKMPNVEELESPCKNAAKWLSMYEFLPSVFHDWEEEHEGSGTEDPVCHNLDQAKKLFISYLMVNSYMDANTGGRLLLYDGQLQEAINMLLEGDGAVYNADVSEMEFNNKYTSPKGINLKSADSVRFNDVTGGVQGDLLGAENTSNNRKLNQFEDFGNYISLQGEDLHVCRPDVCNAIGTEQSEYTEEMLLTNPTELRSVVSSTQKSMNRNTFRGLPEVSEWTELCKHNSQKASSGNIEGYLPNRSNPNLISETEKEETYMAGSLGNENRNDKTLQDSLSMNDLSDNETWRELERCTKYGPHILQADNSRMVLDNSKKDDFQGSLGSSISANTEYRLPEELVNQCGDTPQFEDNECSEQPLQDYANVHNRPSLEDYLYLHGRPSMEDCTDLWSKLCLEDSGDMHCRPSLDGDTVRHDGLPVGDSNSTAQRLTVEESNLTFEKLLLCDSSSDSSVEGSVGIPQFESNCLQHECGEVASEDDSSQFDDDDDDAYETPQVDDDDSDVYDTPQIDDDDSYDTPQGDDGFDTLQLGDDDTPEPELSGTSVPLGFLEERGGLITLREETSSFQELATNAGRSVRVNLTGPPESVNIASAIAETMERIPGEERERTGSFGEKEQKLPVTLESEGRKEGGPSSLRKMYEAEVQNRNEEDEMKAESDSYEDESEATQEEEDYEEDYDSYDDSDTDSDSDEEMDIFYSHHQCINKGDQLVISLGDIENTDENNQNIDDCCYSVGHKTGYILQFQSNHENGKLPSGKRESASDVSEARCVGLTCTSEEDRQQEAEDEYGTCVKSKHMLQDTTEPIQSENTFDTKWMSCKSEENNKTQLKVPSSQLLDDTMTFDVSVAAFLITKQATDDDESTQTNLLFSEHFTDSMNKNNSTVPMLHSNNGQRQREAVFAEEKVLNDMAGMEPLKESSSQMDNKFLVEMPYVSDGDSSLSDQVHPVTSWKHGQIGRRFEILTENKNRVNIMEECDIMGQSKIPIQMESLGEIFDASVIKVDTESPVSSKEKVNVDQALLDIGDSAKSDEFKRDFNISASLKQHTTDIKEGSHSELDKTESCCFEDRETGKKGIQNEKDFLLNTEEMHSSEFNTYSFPPTDTMTPKEVSITKETGTVTCQNTDSVLQDFSESKSSNDSEFSPIKAGSLENIEDAKESGDGSEALPSGSHTHTTDVSSAILSIVGAGLNYGTQKEHEKLKNTKGENFVASETSSLGNGLKKKMSMESLQKEMGPCKDFQVKEGISQSPEMSDTLMEDLKNILRRKLKMGHVYCKQEGEPLSYSDTKILMQNLFTMVRSTHLGSDTSSESNLKQISNAVRTALMVTTPCTEPKDSDALSLLWPDCRSPDLLRDILKQEPCKQKMDDPGERESETDMKAPVPKLTTSELLEIFQISPGDESTSKLEELISGLLTSSQVAGITTEHEGKGKVEGLCTLFSTEQSEFGSKLAKEKTLADDTAVAWKSDQEHGKTASLFKGFTEPVFKTKEAVLEDTPTSMVDGVQQCLKLTEKMRGHLAVLQDMKSHLDNQQPIGNNLEILKEELEQLESFESRLATFAIILKKDMKLTEEFLKFCSRDIPEEKLKELKISCDYLQEAFLVVCDTSSKRAKQIVCAIDFEMSKLAVLHQQLLSKLQRFSDWITENSKIVNDFIVNSNDVEEMKKSLQLLKNSAAELGCKKLQLESTAFDVQFFISEHAQDLSPNQSKQLLRLLNTTQKSFQEVQEAIISHVESLETQLQAAQELGDQKDVAERQQECKEKLQEICDLLTQTENRLIGQQESLVIGDSKAELEQYQTKQEEIQKDMRMSAQTLAEIVKNTETFLKENGEKLSQEDKTILEQKLNEAKTKCLLLSQKAEESKKELDKAMTTAIKQETEKVAAIEQLEESKNTIENLLDWLSNVDKEAEHSRKFKQVIEQNGTHFEEGDVKALEGEEDDVNGNLLEIQQDIETQVDGLVKSTEDNLNQQYQKVKAQHEKIISQQQAVIIATQSAQALLEKQGHYLSPEEKDKMQRNMKELKAQYETALAESERKMKLTHSLREELEKFDADYSEFETWLQQAEQELDNLEAGASDLSGIMVKLKRQKSFSEDVISHKGDLRYITISGQRVLDAARSCSKRDGVKVDKDGIDTSATYTEVQNKLDSASDRFKSLYTKCSILGNNLKDLVDKYQHYEDASSGLLSGLQASEIAVNKQLSEPIAVDPKNLQRQLEETKILQGQVSNHQIAVEKLKKAAEVLLDTRGELTPDKDEIQKTLDDIVERYDNLSKSVNERNEKLQITLTRSLSVQDGLDEMLDWMEGVEKSLEEQDQVPLNSAAIQDIISKSIMLEQDIAGRQSSINTMNEKVKKFTETADPSTASTLQAKMSELAGRFSEASNKHKEKLMKMEELKTKVELFEDLSEKLQSFLDEKNQALSETEAPRKDVSEVSQYMQEASVELAQHKKDLAVLQQLLEELSFHALPGDKALVLEKVNALSKKFREVEETVKEKEEDVSSCQKQMDTFELLVESLKKWIKETTERIPAAQPSLNTEELKKPLEDTLNLKDEWTLKAPELQKMNSRGTLLCNLITAVTSPAKLRAVAKSGGTIINGEGGAPGTQDFLKNKELTTVQQAMSDVNHSYEDLGVLLKEKISELESMLSKMQNIQEESTSMMQWLQKMDKTASDWEAAPTDSEAVKAQVEQHKLFETELKQSANKVQELKDKVTELLEKNPDSPEAPKWRQMLDKIDSKWKELNQVTSERQQKLEESSNYLTQFQTAEAQLKHWLVEKELMVSVLGPLSIDPNMLNTQKQQVQILLKEFDTRKPQYEQLTVAGEGILKRPSEHSPSHEIVKEQLAAVAQKWDSLTGQLRNRCDRIDQAIVKSTEYQSLLRSLSDKLSALDSKLSSSLAVSTQPDAVKQQLEIAREMKEEIEQEMKNINAAQALCEELSTLVGEEYLKAELTRQLDGILKSFKDIEQKSDNHVQQLQSAYAASHQFQQMSKDFQAWLGKKKEELDQARPVSAKLDALQSLIEEQKDFKKTMTDQISSYEKIVAEGESILQKTQGADKTALQSQIATLRSNWDEMNKQVKERQDKLTDCLEKALKYKQHVENLQPWIEKCQSNLCELKVGINPVEIENSIAQVKAWQKDLDKHHGMVELLNNTAESLLSVSQTDKEIVQEETKVLNQKVNVVTEQLHKKRECLENMAQRLKEFQESSRETEKQLQSAKEHLEAHDLLGPQSFSNKHLTMMQAQQKALQALKPHVDLAKKLAQDMVVEASDSEGVSDLLLQAESLEREYTAVNQQVEDRCSFLETKLQGIGHFQNSIREMFSQFAEFDDELDSMAPVGRDLKVLQSQREDIKCFLKKLEDLIMNNENANKNCKMMLATEAEASPDLVGIKRDLEALNKQCNKLLDRAKAREDQVEGTISRVEEFYSKLEEFSSLLGRAEEHEESQGPVGMETETINQQLSTFKVGRFLSDYYEVFYHNAILLNIILKGSG</sequence>
<dbReference type="InterPro" id="IPR049538">
    <property type="entry name" value="PCN-like_spectrin-like_rpt"/>
</dbReference>
<dbReference type="Pfam" id="PF18373">
    <property type="entry name" value="Spectrin_2"/>
    <property type="match status" value="1"/>
</dbReference>
<evidence type="ECO:0000256" key="3">
    <source>
        <dbReference type="ARBA" id="ARBA00022490"/>
    </source>
</evidence>
<dbReference type="PANTHER" id="PTHR23169:SF24">
    <property type="entry name" value="DYSTONIN"/>
    <property type="match status" value="1"/>
</dbReference>
<dbReference type="Gene3D" id="2.30.30.40">
    <property type="entry name" value="SH3 Domains"/>
    <property type="match status" value="1"/>
</dbReference>
<dbReference type="FunFam" id="1.20.58.60:FF:000060">
    <property type="entry name" value="dystonin isoform X2"/>
    <property type="match status" value="1"/>
</dbReference>
<dbReference type="FunFam" id="1.20.58.60:FF:000052">
    <property type="entry name" value="dystonin isoform X2"/>
    <property type="match status" value="1"/>
</dbReference>
<dbReference type="Gene3D" id="1.20.58.1060">
    <property type="match status" value="1"/>
</dbReference>
<keyword evidence="3" id="KW-0963">Cytoplasm</keyword>
<dbReference type="InterPro" id="IPR035915">
    <property type="entry name" value="Plakin_repeat_sf"/>
</dbReference>
<evidence type="ECO:0000313" key="12">
    <source>
        <dbReference type="Proteomes" id="UP001333110"/>
    </source>
</evidence>
<dbReference type="Gene3D" id="1.20.5.170">
    <property type="match status" value="1"/>
</dbReference>
<dbReference type="FunFam" id="1.20.58.60:FF:000093">
    <property type="entry name" value="dystonin isoform X1"/>
    <property type="match status" value="1"/>
</dbReference>
<evidence type="ECO:0000256" key="9">
    <source>
        <dbReference type="SAM" id="MobiDB-lite"/>
    </source>
</evidence>
<dbReference type="SUPFAM" id="SSF47576">
    <property type="entry name" value="Calponin-homology domain, CH-domain"/>
    <property type="match status" value="1"/>
</dbReference>
<protein>
    <recommendedName>
        <fullName evidence="10">SH3 domain-containing protein</fullName>
    </recommendedName>
</protein>
<dbReference type="PANTHER" id="PTHR23169">
    <property type="entry name" value="ENVOPLAKIN"/>
    <property type="match status" value="1"/>
</dbReference>
<evidence type="ECO:0000256" key="7">
    <source>
        <dbReference type="PROSITE-ProRule" id="PRU00192"/>
    </source>
</evidence>
<dbReference type="FunFam" id="3.90.1290.10:FF:000013">
    <property type="entry name" value="dystonin isoform X7"/>
    <property type="match status" value="1"/>
</dbReference>
<dbReference type="InterPro" id="IPR041573">
    <property type="entry name" value="Desmoplakin_Spectrin-like"/>
</dbReference>
<dbReference type="FunFam" id="1.20.58.60:FF:000291">
    <property type="entry name" value="Dystonin"/>
    <property type="match status" value="1"/>
</dbReference>
<keyword evidence="8" id="KW-0175">Coiled coil</keyword>
<dbReference type="Proteomes" id="UP001333110">
    <property type="component" value="Unassembled WGS sequence"/>
</dbReference>
<gene>
    <name evidence="11" type="ORF">QYF61_024663</name>
</gene>
<evidence type="ECO:0000256" key="6">
    <source>
        <dbReference type="ARBA" id="ARBA00023212"/>
    </source>
</evidence>
<keyword evidence="6" id="KW-0206">Cytoskeleton</keyword>
<feature type="coiled-coil region" evidence="8">
    <location>
        <begin position="4864"/>
        <end position="4923"/>
    </location>
</feature>
<keyword evidence="12" id="KW-1185">Reference proteome</keyword>
<evidence type="ECO:0000256" key="8">
    <source>
        <dbReference type="SAM" id="Coils"/>
    </source>
</evidence>
<feature type="region of interest" description="Disordered" evidence="9">
    <location>
        <begin position="3626"/>
        <end position="3719"/>
    </location>
</feature>
<dbReference type="Pfam" id="PF17902">
    <property type="entry name" value="SH3_10"/>
    <property type="match status" value="1"/>
</dbReference>
<name>A0AAN7SEC0_MYCAM</name>
<organism evidence="11 12">
    <name type="scientific">Mycteria americana</name>
    <name type="common">Wood stork</name>
    <dbReference type="NCBI Taxonomy" id="33587"/>
    <lineage>
        <taxon>Eukaryota</taxon>
        <taxon>Metazoa</taxon>
        <taxon>Chordata</taxon>
        <taxon>Craniata</taxon>
        <taxon>Vertebrata</taxon>
        <taxon>Euteleostomi</taxon>
        <taxon>Archelosauria</taxon>
        <taxon>Archosauria</taxon>
        <taxon>Dinosauria</taxon>
        <taxon>Saurischia</taxon>
        <taxon>Theropoda</taxon>
        <taxon>Coelurosauria</taxon>
        <taxon>Aves</taxon>
        <taxon>Neognathae</taxon>
        <taxon>Neoaves</taxon>
        <taxon>Aequornithes</taxon>
        <taxon>Ciconiiformes</taxon>
        <taxon>Ciconiidae</taxon>
        <taxon>Mycteria</taxon>
    </lineage>
</organism>
<dbReference type="GO" id="GO:0005882">
    <property type="term" value="C:intermediate filament"/>
    <property type="evidence" value="ECO:0007669"/>
    <property type="project" value="TreeGrafter"/>
</dbReference>
<evidence type="ECO:0000256" key="2">
    <source>
        <dbReference type="ARBA" id="ARBA00022443"/>
    </source>
</evidence>
<dbReference type="FunFam" id="1.20.58.60:FF:000085">
    <property type="entry name" value="dystonin isoform X2"/>
    <property type="match status" value="1"/>
</dbReference>
<dbReference type="Gene3D" id="1.20.58.60">
    <property type="match status" value="14"/>
</dbReference>
<feature type="coiled-coil region" evidence="8">
    <location>
        <begin position="1534"/>
        <end position="1911"/>
    </location>
</feature>
<dbReference type="FunFam" id="1.20.58.60:FF:000121">
    <property type="entry name" value="dystonin isoform X1"/>
    <property type="match status" value="1"/>
</dbReference>
<dbReference type="InterPro" id="IPR001452">
    <property type="entry name" value="SH3_domain"/>
</dbReference>
<feature type="coiled-coil region" evidence="8">
    <location>
        <begin position="593"/>
        <end position="620"/>
    </location>
</feature>
<evidence type="ECO:0000256" key="5">
    <source>
        <dbReference type="ARBA" id="ARBA00022737"/>
    </source>
</evidence>
<dbReference type="Gene3D" id="1.10.418.10">
    <property type="entry name" value="Calponin-like domain"/>
    <property type="match status" value="1"/>
</dbReference>
<dbReference type="FunFam" id="1.20.58.60:FF:000094">
    <property type="entry name" value="dystonin isoform X2"/>
    <property type="match status" value="1"/>
</dbReference>
<dbReference type="GO" id="GO:0045104">
    <property type="term" value="P:intermediate filament cytoskeleton organization"/>
    <property type="evidence" value="ECO:0007669"/>
    <property type="project" value="InterPro"/>
</dbReference>
<feature type="compositionally biased region" description="Acidic residues" evidence="9">
    <location>
        <begin position="3505"/>
        <end position="3545"/>
    </location>
</feature>
<dbReference type="FunFam" id="1.20.58.60:FF:000009">
    <property type="entry name" value="dystonin isoform X1"/>
    <property type="match status" value="1"/>
</dbReference>
<dbReference type="GO" id="GO:0005198">
    <property type="term" value="F:structural molecule activity"/>
    <property type="evidence" value="ECO:0007669"/>
    <property type="project" value="TreeGrafter"/>
</dbReference>
<feature type="coiled-coil region" evidence="8">
    <location>
        <begin position="5029"/>
        <end position="5098"/>
    </location>
</feature>
<dbReference type="EMBL" id="JAUNZN010000003">
    <property type="protein sequence ID" value="KAK4825183.1"/>
    <property type="molecule type" value="Genomic_DNA"/>
</dbReference>
<feature type="compositionally biased region" description="Basic and acidic residues" evidence="9">
    <location>
        <begin position="3626"/>
        <end position="3647"/>
    </location>
</feature>
<dbReference type="FunFam" id="1.20.58.60:FF:000027">
    <property type="entry name" value="Microtubule-actin cross-linking factor 1"/>
    <property type="match status" value="1"/>
</dbReference>
<dbReference type="FunFam" id="1.20.58.60:FF:000098">
    <property type="entry name" value="dystonin isoform X3"/>
    <property type="match status" value="1"/>
</dbReference>
<evidence type="ECO:0000256" key="4">
    <source>
        <dbReference type="ARBA" id="ARBA00022553"/>
    </source>
</evidence>
<dbReference type="SUPFAM" id="SSF75399">
    <property type="entry name" value="Plakin repeat"/>
    <property type="match status" value="4"/>
</dbReference>
<dbReference type="Pfam" id="PF21020">
    <property type="entry name" value="Spectrin_4"/>
    <property type="match status" value="1"/>
</dbReference>
<evidence type="ECO:0000313" key="11">
    <source>
        <dbReference type="EMBL" id="KAK4825183.1"/>
    </source>
</evidence>
<feature type="coiled-coil region" evidence="8">
    <location>
        <begin position="1060"/>
        <end position="1087"/>
    </location>
</feature>
<dbReference type="FunFam" id="1.20.58.60:FF:000010">
    <property type="entry name" value="plectin isoform X2"/>
    <property type="match status" value="1"/>
</dbReference>
<feature type="region of interest" description="Disordered" evidence="9">
    <location>
        <begin position="3503"/>
        <end position="3577"/>
    </location>
</feature>
<dbReference type="FunFam" id="3.90.1290.10:FF:000024">
    <property type="entry name" value="Dystonin"/>
    <property type="match status" value="1"/>
</dbReference>
<dbReference type="InterPro" id="IPR043197">
    <property type="entry name" value="Plakin"/>
</dbReference>
<keyword evidence="4" id="KW-0597">Phosphoprotein</keyword>
<dbReference type="PROSITE" id="PS50002">
    <property type="entry name" value="SH3"/>
    <property type="match status" value="1"/>
</dbReference>
<dbReference type="CDD" id="cd00176">
    <property type="entry name" value="SPEC"/>
    <property type="match status" value="7"/>
</dbReference>
<feature type="compositionally biased region" description="Acidic residues" evidence="9">
    <location>
        <begin position="3678"/>
        <end position="3719"/>
    </location>
</feature>
<dbReference type="InterPro" id="IPR002017">
    <property type="entry name" value="Spectrin_repeat"/>
</dbReference>
<dbReference type="GO" id="GO:0042060">
    <property type="term" value="P:wound healing"/>
    <property type="evidence" value="ECO:0007669"/>
    <property type="project" value="TreeGrafter"/>
</dbReference>
<feature type="coiled-coil region" evidence="8">
    <location>
        <begin position="6356"/>
        <end position="6418"/>
    </location>
</feature>
<dbReference type="SMART" id="SM00150">
    <property type="entry name" value="SPEC"/>
    <property type="match status" value="16"/>
</dbReference>
<evidence type="ECO:0000256" key="1">
    <source>
        <dbReference type="ARBA" id="ARBA00004245"/>
    </source>
</evidence>
<dbReference type="Pfam" id="PF00681">
    <property type="entry name" value="Plectin"/>
    <property type="match status" value="4"/>
</dbReference>
<dbReference type="Pfam" id="PF21097">
    <property type="entry name" value="SR_plectin_7"/>
    <property type="match status" value="1"/>
</dbReference>
<dbReference type="Gene3D" id="3.90.1290.10">
    <property type="entry name" value="Plakin repeat"/>
    <property type="match status" value="4"/>
</dbReference>
<reference evidence="11 12" key="1">
    <citation type="journal article" date="2023" name="J. Hered.">
        <title>Chromosome-level genome of the wood stork (Mycteria americana) provides insight into avian chromosome evolution.</title>
        <authorList>
            <person name="Flamio R. Jr."/>
            <person name="Ramstad K.M."/>
        </authorList>
    </citation>
    <scope>NUCLEOTIDE SEQUENCE [LARGE SCALE GENOMIC DNA]</scope>
    <source>
        <strain evidence="11">JAX WOST 10</strain>
    </source>
</reference>
<dbReference type="Pfam" id="PF21019">
    <property type="entry name" value="Spectrin_3"/>
    <property type="match status" value="1"/>
</dbReference>
<dbReference type="InterPro" id="IPR001715">
    <property type="entry name" value="CH_dom"/>
</dbReference>
<proteinExistence type="predicted"/>
<keyword evidence="5" id="KW-0677">Repeat</keyword>
<dbReference type="GO" id="GO:0016020">
    <property type="term" value="C:membrane"/>
    <property type="evidence" value="ECO:0007669"/>
    <property type="project" value="TreeGrafter"/>
</dbReference>
<dbReference type="Pfam" id="PF00435">
    <property type="entry name" value="Spectrin"/>
    <property type="match status" value="7"/>
</dbReference>
<dbReference type="FunFam" id="1.20.58.60:FF:000114">
    <property type="entry name" value="dystonin isoform X1"/>
    <property type="match status" value="1"/>
</dbReference>
<dbReference type="FunFam" id="1.20.58.60:FF:000350">
    <property type="entry name" value="Dystonin"/>
    <property type="match status" value="1"/>
</dbReference>
<feature type="domain" description="SH3" evidence="10">
    <location>
        <begin position="739"/>
        <end position="796"/>
    </location>
</feature>
<feature type="region of interest" description="Disordered" evidence="9">
    <location>
        <begin position="4179"/>
        <end position="4200"/>
    </location>
</feature>
<comment type="subcellular location">
    <subcellularLocation>
        <location evidence="1">Cytoplasm</location>
        <location evidence="1">Cytoskeleton</location>
    </subcellularLocation>
</comment>
<feature type="coiled-coil region" evidence="8">
    <location>
        <begin position="6199"/>
        <end position="6226"/>
    </location>
</feature>
<feature type="coiled-coil region" evidence="8">
    <location>
        <begin position="1968"/>
        <end position="2037"/>
    </location>
</feature>
<dbReference type="SMART" id="SM01129">
    <property type="entry name" value="DELLA"/>
    <property type="match status" value="1"/>
</dbReference>
<dbReference type="InterPro" id="IPR036872">
    <property type="entry name" value="CH_dom_sf"/>
</dbReference>
<dbReference type="GO" id="GO:0005737">
    <property type="term" value="C:cytoplasm"/>
    <property type="evidence" value="ECO:0007669"/>
    <property type="project" value="TreeGrafter"/>
</dbReference>
<accession>A0AAN7SEC0</accession>
<feature type="coiled-coil region" evidence="8">
    <location>
        <begin position="1311"/>
        <end position="1461"/>
    </location>
</feature>
<keyword evidence="2 7" id="KW-0728">SH3 domain</keyword>
<dbReference type="InterPro" id="IPR041615">
    <property type="entry name" value="Desmoplakin_SH3"/>
</dbReference>
<dbReference type="InterPro" id="IPR018159">
    <property type="entry name" value="Spectrin/alpha-actinin"/>
</dbReference>
<dbReference type="Pfam" id="PF00307">
    <property type="entry name" value="CH"/>
    <property type="match status" value="1"/>
</dbReference>
<feature type="coiled-coil region" evidence="8">
    <location>
        <begin position="5700"/>
        <end position="5727"/>
    </location>
</feature>
<feature type="compositionally biased region" description="Basic and acidic residues" evidence="9">
    <location>
        <begin position="3667"/>
        <end position="3677"/>
    </location>
</feature>
<dbReference type="InterPro" id="IPR001101">
    <property type="entry name" value="Plectin_repeat"/>
</dbReference>
<evidence type="ECO:0000259" key="10">
    <source>
        <dbReference type="PROSITE" id="PS50002"/>
    </source>
</evidence>
<dbReference type="SUPFAM" id="SSF46966">
    <property type="entry name" value="Spectrin repeat"/>
    <property type="match status" value="15"/>
</dbReference>
<feature type="coiled-coil region" evidence="8">
    <location>
        <begin position="5415"/>
        <end position="5517"/>
    </location>
</feature>
<comment type="caution">
    <text evidence="11">The sequence shown here is derived from an EMBL/GenBank/DDBJ whole genome shotgun (WGS) entry which is preliminary data.</text>
</comment>
<dbReference type="FunFam" id="2.30.30.40:FF:000011">
    <property type="entry name" value="Microtubule-actin cross-linking factor 1"/>
    <property type="match status" value="1"/>
</dbReference>
<feature type="coiled-coil region" evidence="8">
    <location>
        <begin position="5914"/>
        <end position="5975"/>
    </location>
</feature>